<dbReference type="InterPro" id="IPR019734">
    <property type="entry name" value="TPR_rpt"/>
</dbReference>
<dbReference type="Gene3D" id="1.25.40.10">
    <property type="entry name" value="Tetratricopeptide repeat domain"/>
    <property type="match status" value="2"/>
</dbReference>
<dbReference type="AlphaFoldDB" id="U1GCX8"/>
<dbReference type="SUPFAM" id="SSF52540">
    <property type="entry name" value="P-loop containing nucleoside triphosphate hydrolases"/>
    <property type="match status" value="1"/>
</dbReference>
<dbReference type="PANTHER" id="PTHR35205:SF1">
    <property type="entry name" value="ZU5 DOMAIN-CONTAINING PROTEIN"/>
    <property type="match status" value="1"/>
</dbReference>
<dbReference type="Pfam" id="PF13374">
    <property type="entry name" value="TPR_10"/>
    <property type="match status" value="1"/>
</dbReference>
<accession>U1GCX8</accession>
<feature type="domain" description="DUF7779" evidence="2">
    <location>
        <begin position="487"/>
        <end position="575"/>
    </location>
</feature>
<dbReference type="Pfam" id="PF13424">
    <property type="entry name" value="TPR_12"/>
    <property type="match status" value="1"/>
</dbReference>
<protein>
    <submittedName>
        <fullName evidence="3">Uncharacterized protein</fullName>
    </submittedName>
</protein>
<dbReference type="PANTHER" id="PTHR35205">
    <property type="entry name" value="NB-ARC AND TPR DOMAIN PROTEIN"/>
    <property type="match status" value="1"/>
</dbReference>
<dbReference type="EMBL" id="KE721402">
    <property type="protein sequence ID" value="ERF69551.1"/>
    <property type="molecule type" value="Genomic_DNA"/>
</dbReference>
<dbReference type="GeneID" id="19236935"/>
<evidence type="ECO:0000313" key="3">
    <source>
        <dbReference type="EMBL" id="ERF69551.1"/>
    </source>
</evidence>
<dbReference type="Pfam" id="PF00931">
    <property type="entry name" value="NB-ARC"/>
    <property type="match status" value="1"/>
</dbReference>
<dbReference type="SMART" id="SM00028">
    <property type="entry name" value="TPR"/>
    <property type="match status" value="4"/>
</dbReference>
<dbReference type="Gene3D" id="3.40.50.300">
    <property type="entry name" value="P-loop containing nucleotide triphosphate hydrolases"/>
    <property type="match status" value="1"/>
</dbReference>
<proteinExistence type="predicted"/>
<dbReference type="eggNOG" id="ENOG502RMUE">
    <property type="taxonomic scope" value="Eukaryota"/>
</dbReference>
<dbReference type="Proteomes" id="UP000019373">
    <property type="component" value="Unassembled WGS sequence"/>
</dbReference>
<evidence type="ECO:0000313" key="4">
    <source>
        <dbReference type="Proteomes" id="UP000019373"/>
    </source>
</evidence>
<dbReference type="OrthoDB" id="6161812at2759"/>
<dbReference type="InterPro" id="IPR056681">
    <property type="entry name" value="DUF7779"/>
</dbReference>
<gene>
    <name evidence="3" type="ORF">EPUS_01881</name>
</gene>
<evidence type="ECO:0000259" key="1">
    <source>
        <dbReference type="Pfam" id="PF00931"/>
    </source>
</evidence>
<dbReference type="GO" id="GO:0043531">
    <property type="term" value="F:ADP binding"/>
    <property type="evidence" value="ECO:0007669"/>
    <property type="project" value="InterPro"/>
</dbReference>
<name>U1GCX8_ENDPU</name>
<sequence length="964" mass="109760">MTKQEDTWERVMKLLKVTTRSTSKIAAERFLEESAILFDIFARFEGLHLRAPILSAFETKATTIHERRFAKNLRAILVDKAFCTTHAPLEEFLALPLDHMSICNFEKSTNGLQTVIEFITMVLKDADQCIAKRLEAMNTIPCTYSPIASDQSIISFERIAEEHNEARMRSRLQEGNTSLITEQGSSVPSQGFEFVPTVTSFSTPRREPRLPCYVLDSIVCNPDFFGRVDILQILENSLLPTRTKFISSESTRTKYFALSGMGGLGKTEIAAQFAFRHKEKFDAVFWVRADEIAKLDQSYSHIAQKLGLETTAESTSQVVSKGLVKEWLSNPWTSSRIMGNIEVSSQTQATWLIIFDNADEPSIVADYWPVMGNGSVLITSRDPIAKTYYSKEISGIDLEPFSDAEGASLLKALTLDDDVSGVAEHISRRLGGLPLALTQMASVIRRQELSFSEFMKSYENEREHSELHGLRYSTGGGNYSYTISSVWRLDEFDPRPRSLLRTLAFLDPDCIEEIIFEEWSTHLPAQEFFGKLGEYRATRTELLQSSLIKRNKEKSQLSIHRMVQDVVIAQMSTEDISQFFWNAVCNLALQWPSGRAAPSKKKLQSTPPKAHSIREWPRCQTLYPHVLRLKQIWQKFFQDKPAAYDIQWAGLLADAAWWQFERGRTRSFDGFYDIALSICEKSDDPDRESLLVDICLGIAAIAAEANDHNSSRAFKLKALDYQLQYLQGTDIQDARLSRCFSELAIALIQDKDYATAENNLLQGMEINNRIGSFSALAYANLGLLYTFQEKYEAAEEVLGWALSKQEEMFGKMDKVSFRTGRVLYAFGNLRAAQGRLPESHEYHQMALEQFRSTIGDHHHRTADVCHKVAEHLIRIEHYKDAMSMIDQALLIWGLDPKVYQPEIARTTFLKGQLLKTLRKHEKAEKLIEKATTFWSATVGFSSLREKHSQPTQEDFDNLVTFWSR</sequence>
<dbReference type="HOGENOM" id="CLU_000288_125_7_1"/>
<organism evidence="3 4">
    <name type="scientific">Endocarpon pusillum (strain Z07020 / HMAS-L-300199)</name>
    <name type="common">Lichen-forming fungus</name>
    <dbReference type="NCBI Taxonomy" id="1263415"/>
    <lineage>
        <taxon>Eukaryota</taxon>
        <taxon>Fungi</taxon>
        <taxon>Dikarya</taxon>
        <taxon>Ascomycota</taxon>
        <taxon>Pezizomycotina</taxon>
        <taxon>Eurotiomycetes</taxon>
        <taxon>Chaetothyriomycetidae</taxon>
        <taxon>Verrucariales</taxon>
        <taxon>Verrucariaceae</taxon>
        <taxon>Endocarpon</taxon>
    </lineage>
</organism>
<dbReference type="OMA" id="ICESSTH"/>
<dbReference type="SUPFAM" id="SSF48452">
    <property type="entry name" value="TPR-like"/>
    <property type="match status" value="2"/>
</dbReference>
<keyword evidence="4" id="KW-1185">Reference proteome</keyword>
<evidence type="ECO:0000259" key="2">
    <source>
        <dbReference type="Pfam" id="PF25000"/>
    </source>
</evidence>
<dbReference type="InterPro" id="IPR011990">
    <property type="entry name" value="TPR-like_helical_dom_sf"/>
</dbReference>
<reference evidence="4" key="1">
    <citation type="journal article" date="2014" name="BMC Genomics">
        <title>Genome characteristics reveal the impact of lichenization on lichen-forming fungus Endocarpon pusillum Hedwig (Verrucariales, Ascomycota).</title>
        <authorList>
            <person name="Wang Y.-Y."/>
            <person name="Liu B."/>
            <person name="Zhang X.-Y."/>
            <person name="Zhou Q.-M."/>
            <person name="Zhang T."/>
            <person name="Li H."/>
            <person name="Yu Y.-F."/>
            <person name="Zhang X.-L."/>
            <person name="Hao X.-Y."/>
            <person name="Wang M."/>
            <person name="Wang L."/>
            <person name="Wei J.-C."/>
        </authorList>
    </citation>
    <scope>NUCLEOTIDE SEQUENCE [LARGE SCALE GENOMIC DNA]</scope>
    <source>
        <strain evidence="4">Z07020 / HMAS-L-300199</strain>
    </source>
</reference>
<dbReference type="InterPro" id="IPR002182">
    <property type="entry name" value="NB-ARC"/>
</dbReference>
<dbReference type="InterPro" id="IPR027417">
    <property type="entry name" value="P-loop_NTPase"/>
</dbReference>
<dbReference type="Pfam" id="PF25000">
    <property type="entry name" value="DUF7779"/>
    <property type="match status" value="1"/>
</dbReference>
<feature type="domain" description="NB-ARC" evidence="1">
    <location>
        <begin position="251"/>
        <end position="317"/>
    </location>
</feature>
<dbReference type="RefSeq" id="XP_007804808.1">
    <property type="nucleotide sequence ID" value="XM_007806617.1"/>
</dbReference>